<evidence type="ECO:0000256" key="2">
    <source>
        <dbReference type="ARBA" id="ARBA00023122"/>
    </source>
</evidence>
<dbReference type="InterPro" id="IPR005170">
    <property type="entry name" value="Transptr-assoc_dom"/>
</dbReference>
<dbReference type="SUPFAM" id="SSF54631">
    <property type="entry name" value="CBS-domain pair"/>
    <property type="match status" value="1"/>
</dbReference>
<feature type="transmembrane region" description="Helical" evidence="5">
    <location>
        <begin position="51"/>
        <end position="72"/>
    </location>
</feature>
<keyword evidence="4" id="KW-0175">Coiled coil</keyword>
<dbReference type="SUPFAM" id="SSF56176">
    <property type="entry name" value="FAD-binding/transporter-associated domain-like"/>
    <property type="match status" value="1"/>
</dbReference>
<keyword evidence="5" id="KW-0472">Membrane</keyword>
<evidence type="ECO:0000256" key="4">
    <source>
        <dbReference type="SAM" id="Coils"/>
    </source>
</evidence>
<dbReference type="EMBL" id="FOCC01000007">
    <property type="protein sequence ID" value="SEM70095.1"/>
    <property type="molecule type" value="Genomic_DNA"/>
</dbReference>
<sequence length="424" mass="48184">MDDSGNPLLWILILLVAICLGLTALATAYLEQENTEKEAEGSIKNIEQKRQALQFNVLFLNGGLSLMLLAVLDWLDRSLGINMLFVLILSAILFIVYVYLAKMPLNHKIKLNWFVMLIHIIFYPATWFLTKISQKPQTDSEDSLATSWQNIVEMIEAGKKSGELDENEYEMIDGVISMHDKMAREIMVPRTDAFMIDITNDNDRNIDSMLSMDYSRVPIYHEDKDNIVGIVHIKTLVKQARNFGFEHITIRQLLRPAFFVPETTTIDELLYQMQKTRNQMAILLDEYGGVVGLVTLEDLLEEIVGEIDDESDEPDQLYKAVDSDTFLIQGKMPLDDFNDEFGTNLDVNDVDTLAGFLIYQLGRIPVDNEQAKVEVSLAKGSLILESREVEEGRIMTIKAVLPDALASYHQKKEAIKKQNELKLG</sequence>
<dbReference type="Gene3D" id="3.30.465.10">
    <property type="match status" value="1"/>
</dbReference>
<gene>
    <name evidence="7" type="ORF">SAMN05216431_10714</name>
</gene>
<comment type="caution">
    <text evidence="7">The sequence shown here is derived from an EMBL/GenBank/DDBJ whole genome shotgun (WGS) entry which is preliminary data.</text>
</comment>
<feature type="coiled-coil region" evidence="4">
    <location>
        <begin position="266"/>
        <end position="313"/>
    </location>
</feature>
<protein>
    <submittedName>
        <fullName evidence="7">Hemolysin</fullName>
    </submittedName>
</protein>
<keyword evidence="1" id="KW-0677">Repeat</keyword>
<evidence type="ECO:0000256" key="1">
    <source>
        <dbReference type="ARBA" id="ARBA00022737"/>
    </source>
</evidence>
<name>A0ABY1ABS9_9LACO</name>
<dbReference type="Proteomes" id="UP000182089">
    <property type="component" value="Unassembled WGS sequence"/>
</dbReference>
<feature type="transmembrane region" description="Helical" evidence="5">
    <location>
        <begin position="78"/>
        <end position="99"/>
    </location>
</feature>
<dbReference type="Pfam" id="PF00571">
    <property type="entry name" value="CBS"/>
    <property type="match status" value="2"/>
</dbReference>
<dbReference type="InterPro" id="IPR000644">
    <property type="entry name" value="CBS_dom"/>
</dbReference>
<dbReference type="PANTHER" id="PTHR22777">
    <property type="entry name" value="HEMOLYSIN-RELATED"/>
    <property type="match status" value="1"/>
</dbReference>
<keyword evidence="2 3" id="KW-0129">CBS domain</keyword>
<dbReference type="InterPro" id="IPR036318">
    <property type="entry name" value="FAD-bd_PCMH-like_sf"/>
</dbReference>
<feature type="domain" description="CBS" evidence="6">
    <location>
        <begin position="253"/>
        <end position="310"/>
    </location>
</feature>
<keyword evidence="5" id="KW-0812">Transmembrane</keyword>
<dbReference type="PANTHER" id="PTHR22777:SF17">
    <property type="entry name" value="UPF0053 PROTEIN SLL0260"/>
    <property type="match status" value="1"/>
</dbReference>
<dbReference type="SMART" id="SM01091">
    <property type="entry name" value="CorC_HlyC"/>
    <property type="match status" value="1"/>
</dbReference>
<organism evidence="7 8">
    <name type="scientific">Ligilactobacillus ruminis</name>
    <dbReference type="NCBI Taxonomy" id="1623"/>
    <lineage>
        <taxon>Bacteria</taxon>
        <taxon>Bacillati</taxon>
        <taxon>Bacillota</taxon>
        <taxon>Bacilli</taxon>
        <taxon>Lactobacillales</taxon>
        <taxon>Lactobacillaceae</taxon>
        <taxon>Ligilactobacillus</taxon>
    </lineage>
</organism>
<dbReference type="InterPro" id="IPR044751">
    <property type="entry name" value="Ion_transp-like_CBS"/>
</dbReference>
<feature type="coiled-coil region" evidence="4">
    <location>
        <begin position="29"/>
        <end position="56"/>
    </location>
</feature>
<feature type="transmembrane region" description="Helical" evidence="5">
    <location>
        <begin position="6"/>
        <end position="30"/>
    </location>
</feature>
<feature type="transmembrane region" description="Helical" evidence="5">
    <location>
        <begin position="111"/>
        <end position="130"/>
    </location>
</feature>
<evidence type="ECO:0000259" key="6">
    <source>
        <dbReference type="PROSITE" id="PS51371"/>
    </source>
</evidence>
<keyword evidence="5" id="KW-1133">Transmembrane helix</keyword>
<evidence type="ECO:0000313" key="7">
    <source>
        <dbReference type="EMBL" id="SEM70095.1"/>
    </source>
</evidence>
<evidence type="ECO:0000256" key="3">
    <source>
        <dbReference type="PROSITE-ProRule" id="PRU00703"/>
    </source>
</evidence>
<dbReference type="PROSITE" id="PS51371">
    <property type="entry name" value="CBS"/>
    <property type="match status" value="1"/>
</dbReference>
<reference evidence="7 8" key="1">
    <citation type="submission" date="2016-10" db="EMBL/GenBank/DDBJ databases">
        <authorList>
            <person name="Varghese N."/>
            <person name="Submissions S."/>
        </authorList>
    </citation>
    <scope>NUCLEOTIDE SEQUENCE [LARGE SCALE GENOMIC DNA]</scope>
    <source>
        <strain evidence="7 8">WC1T17</strain>
    </source>
</reference>
<dbReference type="Gene3D" id="3.10.580.10">
    <property type="entry name" value="CBS-domain"/>
    <property type="match status" value="1"/>
</dbReference>
<dbReference type="Pfam" id="PF03471">
    <property type="entry name" value="CorC_HlyC"/>
    <property type="match status" value="1"/>
</dbReference>
<evidence type="ECO:0000313" key="8">
    <source>
        <dbReference type="Proteomes" id="UP000182089"/>
    </source>
</evidence>
<proteinExistence type="predicted"/>
<accession>A0ABY1ABS9</accession>
<dbReference type="InterPro" id="IPR016169">
    <property type="entry name" value="FAD-bd_PCMH_sub2"/>
</dbReference>
<evidence type="ECO:0000256" key="5">
    <source>
        <dbReference type="SAM" id="Phobius"/>
    </source>
</evidence>
<dbReference type="CDD" id="cd04590">
    <property type="entry name" value="CBS_pair_CorC_HlyC_assoc"/>
    <property type="match status" value="1"/>
</dbReference>
<dbReference type="InterPro" id="IPR046342">
    <property type="entry name" value="CBS_dom_sf"/>
</dbReference>